<sequence>MAKIDRQRERLWRSVLADMQGSGLIRPGQAQAQIMARLGMTHLMRWPLVMLALNILFAAMFWWLAYACWAADNARAAWIFGSIAGIVTMSVALMAACFARASNRRRYRDEYEKRLG</sequence>
<dbReference type="Proteomes" id="UP000198615">
    <property type="component" value="Unassembled WGS sequence"/>
</dbReference>
<reference evidence="2 3" key="1">
    <citation type="submission" date="2016-10" db="EMBL/GenBank/DDBJ databases">
        <authorList>
            <person name="Varghese N."/>
            <person name="Submissions S."/>
        </authorList>
    </citation>
    <scope>NUCLEOTIDE SEQUENCE [LARGE SCALE GENOMIC DNA]</scope>
    <source>
        <strain evidence="2 3">DSM 18839</strain>
    </source>
</reference>
<proteinExistence type="predicted"/>
<feature type="transmembrane region" description="Helical" evidence="1">
    <location>
        <begin position="77"/>
        <end position="99"/>
    </location>
</feature>
<keyword evidence="1" id="KW-0812">Transmembrane</keyword>
<dbReference type="RefSeq" id="WP_093148433.1">
    <property type="nucleotide sequence ID" value="NZ_FNBW01000002.1"/>
</dbReference>
<keyword evidence="3" id="KW-1185">Reference proteome</keyword>
<feature type="transmembrane region" description="Helical" evidence="1">
    <location>
        <begin position="43"/>
        <end position="65"/>
    </location>
</feature>
<keyword evidence="1" id="KW-1133">Transmembrane helix</keyword>
<protein>
    <submittedName>
        <fullName evidence="2">Uncharacterized protein</fullName>
    </submittedName>
</protein>
<evidence type="ECO:0000313" key="3">
    <source>
        <dbReference type="Proteomes" id="UP000198615"/>
    </source>
</evidence>
<evidence type="ECO:0000256" key="1">
    <source>
        <dbReference type="SAM" id="Phobius"/>
    </source>
</evidence>
<dbReference type="EMBL" id="FNBW01000002">
    <property type="protein sequence ID" value="SDF28368.1"/>
    <property type="molecule type" value="Genomic_DNA"/>
</dbReference>
<keyword evidence="1" id="KW-0472">Membrane</keyword>
<dbReference type="AlphaFoldDB" id="A0A8G2BH75"/>
<accession>A0A8G2BH75</accession>
<gene>
    <name evidence="2" type="ORF">SAMN05660686_00886</name>
</gene>
<evidence type="ECO:0000313" key="2">
    <source>
        <dbReference type="EMBL" id="SDF28368.1"/>
    </source>
</evidence>
<organism evidence="2 3">
    <name type="scientific">Thalassobaculum litoreum DSM 18839</name>
    <dbReference type="NCBI Taxonomy" id="1123362"/>
    <lineage>
        <taxon>Bacteria</taxon>
        <taxon>Pseudomonadati</taxon>
        <taxon>Pseudomonadota</taxon>
        <taxon>Alphaproteobacteria</taxon>
        <taxon>Rhodospirillales</taxon>
        <taxon>Thalassobaculaceae</taxon>
        <taxon>Thalassobaculum</taxon>
    </lineage>
</organism>
<name>A0A8G2BH75_9PROT</name>
<comment type="caution">
    <text evidence="2">The sequence shown here is derived from an EMBL/GenBank/DDBJ whole genome shotgun (WGS) entry which is preliminary data.</text>
</comment>